<dbReference type="PANTHER" id="PTHR30482">
    <property type="entry name" value="HIGH-AFFINITY BRANCHED-CHAIN AMINO ACID TRANSPORT SYSTEM PERMEASE"/>
    <property type="match status" value="1"/>
</dbReference>
<comment type="subcellular location">
    <subcellularLocation>
        <location evidence="1">Cell membrane</location>
        <topology evidence="1">Multi-pass membrane protein</topology>
    </subcellularLocation>
</comment>
<feature type="transmembrane region" description="Helical" evidence="6">
    <location>
        <begin position="84"/>
        <end position="104"/>
    </location>
</feature>
<evidence type="ECO:0000313" key="7">
    <source>
        <dbReference type="EMBL" id="BBB91268.1"/>
    </source>
</evidence>
<name>A0A348AJM0_9FIRM</name>
<feature type="transmembrane region" description="Helical" evidence="6">
    <location>
        <begin position="54"/>
        <end position="77"/>
    </location>
</feature>
<protein>
    <submittedName>
        <fullName evidence="7">Leucine/isoleucine/valine transporter permease subunit</fullName>
    </submittedName>
</protein>
<dbReference type="GO" id="GO:0005886">
    <property type="term" value="C:plasma membrane"/>
    <property type="evidence" value="ECO:0007669"/>
    <property type="project" value="UniProtKB-SubCell"/>
</dbReference>
<accession>A0A348AJM0</accession>
<dbReference type="InterPro" id="IPR001851">
    <property type="entry name" value="ABC_transp_permease"/>
</dbReference>
<dbReference type="AlphaFoldDB" id="A0A348AJM0"/>
<keyword evidence="2" id="KW-1003">Cell membrane</keyword>
<proteinExistence type="predicted"/>
<dbReference type="Pfam" id="PF02653">
    <property type="entry name" value="BPD_transp_2"/>
    <property type="match status" value="1"/>
</dbReference>
<dbReference type="GO" id="GO:0015658">
    <property type="term" value="F:branched-chain amino acid transmembrane transporter activity"/>
    <property type="evidence" value="ECO:0007669"/>
    <property type="project" value="InterPro"/>
</dbReference>
<dbReference type="InterPro" id="IPR043428">
    <property type="entry name" value="LivM-like"/>
</dbReference>
<evidence type="ECO:0000256" key="4">
    <source>
        <dbReference type="ARBA" id="ARBA00022989"/>
    </source>
</evidence>
<keyword evidence="8" id="KW-1185">Reference proteome</keyword>
<dbReference type="RefSeq" id="WP_126308312.1">
    <property type="nucleotide sequence ID" value="NZ_AP018449.1"/>
</dbReference>
<keyword evidence="3 6" id="KW-0812">Transmembrane</keyword>
<evidence type="ECO:0000256" key="2">
    <source>
        <dbReference type="ARBA" id="ARBA00022475"/>
    </source>
</evidence>
<feature type="transmembrane region" description="Helical" evidence="6">
    <location>
        <begin position="151"/>
        <end position="171"/>
    </location>
</feature>
<evidence type="ECO:0000256" key="6">
    <source>
        <dbReference type="SAM" id="Phobius"/>
    </source>
</evidence>
<dbReference type="OrthoDB" id="9789927at2"/>
<keyword evidence="4 6" id="KW-1133">Transmembrane helix</keyword>
<reference evidence="7 8" key="1">
    <citation type="journal article" date="2018" name="Int. J. Syst. Evol. Microbiol.">
        <title>Methylomusa anaerophila gen. nov., sp. nov., an anaerobic methanol-utilizing bacterium isolated from a microbial fuel cell.</title>
        <authorList>
            <person name="Amano N."/>
            <person name="Yamamuro A."/>
            <person name="Miyahara M."/>
            <person name="Kouzuma A."/>
            <person name="Abe T."/>
            <person name="Watanabe K."/>
        </authorList>
    </citation>
    <scope>NUCLEOTIDE SEQUENCE [LARGE SCALE GENOMIC DNA]</scope>
    <source>
        <strain evidence="7 8">MMFC1</strain>
    </source>
</reference>
<dbReference type="KEGG" id="mana:MAMMFC1_01939"/>
<evidence type="ECO:0000256" key="3">
    <source>
        <dbReference type="ARBA" id="ARBA00022692"/>
    </source>
</evidence>
<evidence type="ECO:0000313" key="8">
    <source>
        <dbReference type="Proteomes" id="UP000276437"/>
    </source>
</evidence>
<dbReference type="Proteomes" id="UP000276437">
    <property type="component" value="Chromosome"/>
</dbReference>
<feature type="transmembrane region" description="Helical" evidence="6">
    <location>
        <begin position="12"/>
        <end position="34"/>
    </location>
</feature>
<feature type="transmembrane region" description="Helical" evidence="6">
    <location>
        <begin position="276"/>
        <end position="294"/>
    </location>
</feature>
<dbReference type="CDD" id="cd06581">
    <property type="entry name" value="TM_PBP1_LivM_like"/>
    <property type="match status" value="1"/>
</dbReference>
<evidence type="ECO:0000256" key="1">
    <source>
        <dbReference type="ARBA" id="ARBA00004651"/>
    </source>
</evidence>
<feature type="transmembrane region" description="Helical" evidence="6">
    <location>
        <begin position="202"/>
        <end position="222"/>
    </location>
</feature>
<feature type="transmembrane region" description="Helical" evidence="6">
    <location>
        <begin position="242"/>
        <end position="264"/>
    </location>
</feature>
<organism evidence="7 8">
    <name type="scientific">Methylomusa anaerophila</name>
    <dbReference type="NCBI Taxonomy" id="1930071"/>
    <lineage>
        <taxon>Bacteria</taxon>
        <taxon>Bacillati</taxon>
        <taxon>Bacillota</taxon>
        <taxon>Negativicutes</taxon>
        <taxon>Selenomonadales</taxon>
        <taxon>Sporomusaceae</taxon>
        <taxon>Methylomusa</taxon>
    </lineage>
</organism>
<dbReference type="EMBL" id="AP018449">
    <property type="protein sequence ID" value="BBB91268.1"/>
    <property type="molecule type" value="Genomic_DNA"/>
</dbReference>
<sequence length="327" mass="35844">MVKSLNNFRLISYGMLVVLLCALPFALPTFWVRIATGVFMWVGLSLSWNMIGGYMGYVSFGHGAFFGVGAYITGLLMTIQGFSFLPAMLISGILTCLFAGFVGYTTLRLNGAYFAIGTWAFAEMMRQTVLVLPFTGGPNGLRLPPEVNENLFFFLMLILALIVLACCYIVFEKSSFGLKVRAIREEETAAQSLGVNTVWVKIQVFAISALFPGIIGAAYAYWMTYIHPDSVLGPLIADQMVVMVLLGGIGTLYGPIIGAAAMYIGNRIIWITWGDSSGYLIILGLAICLIIRFLPQGLVNLGVLGRMRVRLDKMILCRTEAREEASK</sequence>
<evidence type="ECO:0000256" key="5">
    <source>
        <dbReference type="ARBA" id="ARBA00023136"/>
    </source>
</evidence>
<dbReference type="PANTHER" id="PTHR30482:SF10">
    <property type="entry name" value="HIGH-AFFINITY BRANCHED-CHAIN AMINO ACID TRANSPORT PROTEIN BRAE"/>
    <property type="match status" value="1"/>
</dbReference>
<keyword evidence="5 6" id="KW-0472">Membrane</keyword>
<gene>
    <name evidence="7" type="ORF">MAMMFC1_01939</name>
</gene>